<accession>A0A2S7T771</accession>
<dbReference type="OrthoDB" id="9785907at2"/>
<keyword evidence="2" id="KW-1185">Reference proteome</keyword>
<dbReference type="EMBL" id="MQVX01000001">
    <property type="protein sequence ID" value="PQJ15428.1"/>
    <property type="molecule type" value="Genomic_DNA"/>
</dbReference>
<dbReference type="Proteomes" id="UP000239366">
    <property type="component" value="Unassembled WGS sequence"/>
</dbReference>
<proteinExistence type="predicted"/>
<reference evidence="2" key="1">
    <citation type="submission" date="2016-11" db="EMBL/GenBank/DDBJ databases">
        <title>Trade-off between light-utilization and light-protection in marine flavobacteria.</title>
        <authorList>
            <person name="Kumagai Y."/>
            <person name="Yoshizawa S."/>
            <person name="Kogure K."/>
        </authorList>
    </citation>
    <scope>NUCLEOTIDE SEQUENCE [LARGE SCALE GENOMIC DNA]</scope>
    <source>
        <strain evidence="2">SG-18</strain>
    </source>
</reference>
<dbReference type="SUPFAM" id="SSF51658">
    <property type="entry name" value="Xylose isomerase-like"/>
    <property type="match status" value="1"/>
</dbReference>
<name>A0A2S7T771_9FLAO</name>
<protein>
    <submittedName>
        <fullName evidence="1">Xylose isomerase</fullName>
    </submittedName>
</protein>
<sequence length="398" mass="45994">MKINQEAHLSYCSNTHPGQDWVESFHHLQHYLPTIKAEVSPEESFGVGLRLSNTASEELLQGEQLAEFKAWLKQEDLYVFTCNGFPYGDFHGQEVKDKVHEPDWTTPERLDYSLRLLYVMGALVPRGSEGSISTSPITYRHWHQKEDLQGIQQTAADAIAIWIEEAAILEEQTGTYIHLDMEPEPDGLLENSDEFLAFFQDYVLPSGKARFESQGLNQREAEARVRRYFTLCYDVCHFSLAYEAPELTWKKIQEAGVLIGKVQLSSALKLSTENETKEKLLTALKQFQEPTYLHQVTQNSSKGVKTYSDIPVLLEENPEFEELRAHFHVPVFLEDYGVLQSTQDQLLDLFELMRSQNISRHFEVETYTWDVLPQDLKAPLEESIIRELKWVQTHWPKP</sequence>
<dbReference type="Gene3D" id="3.20.20.150">
    <property type="entry name" value="Divalent-metal-dependent TIM barrel enzymes"/>
    <property type="match status" value="1"/>
</dbReference>
<organism evidence="1 2">
    <name type="scientific">Aureicoccus marinus</name>
    <dbReference type="NCBI Taxonomy" id="754435"/>
    <lineage>
        <taxon>Bacteria</taxon>
        <taxon>Pseudomonadati</taxon>
        <taxon>Bacteroidota</taxon>
        <taxon>Flavobacteriia</taxon>
        <taxon>Flavobacteriales</taxon>
        <taxon>Flavobacteriaceae</taxon>
        <taxon>Aureicoccus</taxon>
    </lineage>
</organism>
<gene>
    <name evidence="1" type="ORF">BST99_06485</name>
</gene>
<evidence type="ECO:0000313" key="2">
    <source>
        <dbReference type="Proteomes" id="UP000239366"/>
    </source>
</evidence>
<dbReference type="NCBIfam" id="NF035939">
    <property type="entry name" value="TIM_EboE"/>
    <property type="match status" value="1"/>
</dbReference>
<comment type="caution">
    <text evidence="1">The sequence shown here is derived from an EMBL/GenBank/DDBJ whole genome shotgun (WGS) entry which is preliminary data.</text>
</comment>
<dbReference type="RefSeq" id="WP_105001077.1">
    <property type="nucleotide sequence ID" value="NZ_MQVX01000001.1"/>
</dbReference>
<evidence type="ECO:0000313" key="1">
    <source>
        <dbReference type="EMBL" id="PQJ15428.1"/>
    </source>
</evidence>
<dbReference type="GO" id="GO:0016853">
    <property type="term" value="F:isomerase activity"/>
    <property type="evidence" value="ECO:0007669"/>
    <property type="project" value="UniProtKB-KW"/>
</dbReference>
<dbReference type="InterPro" id="IPR036237">
    <property type="entry name" value="Xyl_isomerase-like_sf"/>
</dbReference>
<keyword evidence="1" id="KW-0413">Isomerase</keyword>
<dbReference type="AlphaFoldDB" id="A0A2S7T771"/>